<comment type="caution">
    <text evidence="1">The sequence shown here is derived from an EMBL/GenBank/DDBJ whole genome shotgun (WGS) entry which is preliminary data.</text>
</comment>
<gene>
    <name evidence="1" type="ORF">B0T26DRAFT_673041</name>
</gene>
<proteinExistence type="predicted"/>
<sequence>MACIRRRRKAGPEAVIAAALSKGLSDRSTIDAKPVWRKLRPKTKALYRQELQLWEAIMSRRSGWASKGCLTKRKDWRRRGRCESRRAVLAMPESASTTRGSPTTSNTRWLQQFIEGELKDKVGARNLKRPVTFLTIQNYDHMQEFLWLPDCHAYVHEGERVDNANLLNTHCFTSARLQEVCQARYQDLKVLVAWKLGIASASAASTARGWTKNSRTTR</sequence>
<dbReference type="EMBL" id="JAUIRO010000002">
    <property type="protein sequence ID" value="KAK0728527.1"/>
    <property type="molecule type" value="Genomic_DNA"/>
</dbReference>
<reference evidence="1" key="1">
    <citation type="submission" date="2023-06" db="EMBL/GenBank/DDBJ databases">
        <title>Genome-scale phylogeny and comparative genomics of the fungal order Sordariales.</title>
        <authorList>
            <consortium name="Lawrence Berkeley National Laboratory"/>
            <person name="Hensen N."/>
            <person name="Bonometti L."/>
            <person name="Westerberg I."/>
            <person name="Brannstrom I.O."/>
            <person name="Guillou S."/>
            <person name="Cros-Aarteil S."/>
            <person name="Calhoun S."/>
            <person name="Haridas S."/>
            <person name="Kuo A."/>
            <person name="Mondo S."/>
            <person name="Pangilinan J."/>
            <person name="Riley R."/>
            <person name="LaButti K."/>
            <person name="Andreopoulos B."/>
            <person name="Lipzen A."/>
            <person name="Chen C."/>
            <person name="Yanf M."/>
            <person name="Daum C."/>
            <person name="Ng V."/>
            <person name="Clum A."/>
            <person name="Steindorff A."/>
            <person name="Ohm R."/>
            <person name="Martin F."/>
            <person name="Silar P."/>
            <person name="Natvig D."/>
            <person name="Lalanne C."/>
            <person name="Gautier V."/>
            <person name="Ament-velasquez S.L."/>
            <person name="Kruys A."/>
            <person name="Hutchinson M.I."/>
            <person name="Powell A.J."/>
            <person name="Barry K."/>
            <person name="Miller A.N."/>
            <person name="Grigoriev I.V."/>
            <person name="Debuchy R."/>
            <person name="Gladieux P."/>
            <person name="Thoren M.H."/>
            <person name="Johannesson H."/>
        </authorList>
    </citation>
    <scope>NUCLEOTIDE SEQUENCE</scope>
    <source>
        <strain evidence="1">SMH2392-1A</strain>
    </source>
</reference>
<dbReference type="Proteomes" id="UP001172101">
    <property type="component" value="Unassembled WGS sequence"/>
</dbReference>
<organism evidence="1 2">
    <name type="scientific">Lasiosphaeria miniovina</name>
    <dbReference type="NCBI Taxonomy" id="1954250"/>
    <lineage>
        <taxon>Eukaryota</taxon>
        <taxon>Fungi</taxon>
        <taxon>Dikarya</taxon>
        <taxon>Ascomycota</taxon>
        <taxon>Pezizomycotina</taxon>
        <taxon>Sordariomycetes</taxon>
        <taxon>Sordariomycetidae</taxon>
        <taxon>Sordariales</taxon>
        <taxon>Lasiosphaeriaceae</taxon>
        <taxon>Lasiosphaeria</taxon>
    </lineage>
</organism>
<dbReference type="GeneID" id="85322814"/>
<dbReference type="RefSeq" id="XP_060301382.1">
    <property type="nucleotide sequence ID" value="XM_060439544.1"/>
</dbReference>
<evidence type="ECO:0000313" key="1">
    <source>
        <dbReference type="EMBL" id="KAK0728527.1"/>
    </source>
</evidence>
<accession>A0AA40E820</accession>
<evidence type="ECO:0000313" key="2">
    <source>
        <dbReference type="Proteomes" id="UP001172101"/>
    </source>
</evidence>
<keyword evidence="2" id="KW-1185">Reference proteome</keyword>
<dbReference type="AlphaFoldDB" id="A0AA40E820"/>
<protein>
    <submittedName>
        <fullName evidence="1">Uncharacterized protein</fullName>
    </submittedName>
</protein>
<name>A0AA40E820_9PEZI</name>